<dbReference type="EMBL" id="JAIQCV010000009">
    <property type="protein sequence ID" value="KAH1064220.1"/>
    <property type="molecule type" value="Genomic_DNA"/>
</dbReference>
<dbReference type="Proteomes" id="UP000828251">
    <property type="component" value="Unassembled WGS sequence"/>
</dbReference>
<reference evidence="1 2" key="1">
    <citation type="journal article" date="2021" name="Plant Biotechnol. J.">
        <title>Multi-omics assisted identification of the key and species-specific regulatory components of drought-tolerant mechanisms in Gossypium stocksii.</title>
        <authorList>
            <person name="Yu D."/>
            <person name="Ke L."/>
            <person name="Zhang D."/>
            <person name="Wu Y."/>
            <person name="Sun Y."/>
            <person name="Mei J."/>
            <person name="Sun J."/>
            <person name="Sun Y."/>
        </authorList>
    </citation>
    <scope>NUCLEOTIDE SEQUENCE [LARGE SCALE GENOMIC DNA]</scope>
    <source>
        <strain evidence="2">cv. E1</strain>
        <tissue evidence="1">Leaf</tissue>
    </source>
</reference>
<evidence type="ECO:0000313" key="2">
    <source>
        <dbReference type="Proteomes" id="UP000828251"/>
    </source>
</evidence>
<proteinExistence type="predicted"/>
<dbReference type="OrthoDB" id="1729528at2759"/>
<comment type="caution">
    <text evidence="1">The sequence shown here is derived from an EMBL/GenBank/DDBJ whole genome shotgun (WGS) entry which is preliminary data.</text>
</comment>
<accession>A0A9D3UXU7</accession>
<name>A0A9D3UXU7_9ROSI</name>
<keyword evidence="2" id="KW-1185">Reference proteome</keyword>
<dbReference type="AlphaFoldDB" id="A0A9D3UXU7"/>
<sequence>MTDIEMIRQVKFVIHYDGQIYNIEFLVVFIGAKSMELMFNSTIQMRELRTRIRRKVKRSSWGRIMRLQCRFLASIDPYKYDLFNVISKTHLETIISSHISSRNVVIKLYVEFINADGFGPSSTFVAANTGASQDYPRLDSDMIADIVLWMVKGIVAIRWSLGKEYSNGSFEPLSNVDRHFSTVNLWSILTASSLYGRYKQYLLLAISQDSNQKILPIAFAITPEETTDDWNCFLSLPQPNICVISNRGPGILSTIDHHRSL</sequence>
<organism evidence="1 2">
    <name type="scientific">Gossypium stocksii</name>
    <dbReference type="NCBI Taxonomy" id="47602"/>
    <lineage>
        <taxon>Eukaryota</taxon>
        <taxon>Viridiplantae</taxon>
        <taxon>Streptophyta</taxon>
        <taxon>Embryophyta</taxon>
        <taxon>Tracheophyta</taxon>
        <taxon>Spermatophyta</taxon>
        <taxon>Magnoliopsida</taxon>
        <taxon>eudicotyledons</taxon>
        <taxon>Gunneridae</taxon>
        <taxon>Pentapetalae</taxon>
        <taxon>rosids</taxon>
        <taxon>malvids</taxon>
        <taxon>Malvales</taxon>
        <taxon>Malvaceae</taxon>
        <taxon>Malvoideae</taxon>
        <taxon>Gossypium</taxon>
    </lineage>
</organism>
<protein>
    <submittedName>
        <fullName evidence="1">Uncharacterized protein</fullName>
    </submittedName>
</protein>
<evidence type="ECO:0000313" key="1">
    <source>
        <dbReference type="EMBL" id="KAH1064220.1"/>
    </source>
</evidence>
<gene>
    <name evidence="1" type="ORF">J1N35_029207</name>
</gene>